<evidence type="ECO:0000256" key="14">
    <source>
        <dbReference type="ARBA" id="ARBA00049244"/>
    </source>
</evidence>
<dbReference type="Gene3D" id="3.30.420.10">
    <property type="entry name" value="Ribonuclease H-like superfamily/Ribonuclease H"/>
    <property type="match status" value="1"/>
</dbReference>
<dbReference type="CDD" id="cd09898">
    <property type="entry name" value="H3TH_53EXO"/>
    <property type="match status" value="1"/>
</dbReference>
<dbReference type="InterPro" id="IPR002421">
    <property type="entry name" value="5-3_exonuclease"/>
</dbReference>
<keyword evidence="6 16" id="KW-0235">DNA replication</keyword>
<protein>
    <recommendedName>
        <fullName evidence="3 15">DNA polymerase I</fullName>
        <ecNumber evidence="2 15">2.7.7.7</ecNumber>
    </recommendedName>
</protein>
<dbReference type="SMART" id="SM00474">
    <property type="entry name" value="35EXOc"/>
    <property type="match status" value="1"/>
</dbReference>
<dbReference type="GO" id="GO:0008408">
    <property type="term" value="F:3'-5' exonuclease activity"/>
    <property type="evidence" value="ECO:0007669"/>
    <property type="project" value="UniProtKB-UniRule"/>
</dbReference>
<evidence type="ECO:0000256" key="3">
    <source>
        <dbReference type="ARBA" id="ARBA00020311"/>
    </source>
</evidence>
<dbReference type="PANTHER" id="PTHR10133">
    <property type="entry name" value="DNA POLYMERASE I"/>
    <property type="match status" value="1"/>
</dbReference>
<dbReference type="CDD" id="cd06139">
    <property type="entry name" value="DNA_polA_I_Ecoli_like_exo"/>
    <property type="match status" value="1"/>
</dbReference>
<comment type="caution">
    <text evidence="20">The sequence shown here is derived from an EMBL/GenBank/DDBJ whole genome shotgun (WGS) entry which is preliminary data.</text>
</comment>
<comment type="catalytic activity">
    <reaction evidence="14 16">
        <text>DNA(n) + a 2'-deoxyribonucleoside 5'-triphosphate = DNA(n+1) + diphosphate</text>
        <dbReference type="Rhea" id="RHEA:22508"/>
        <dbReference type="Rhea" id="RHEA-COMP:17339"/>
        <dbReference type="Rhea" id="RHEA-COMP:17340"/>
        <dbReference type="ChEBI" id="CHEBI:33019"/>
        <dbReference type="ChEBI" id="CHEBI:61560"/>
        <dbReference type="ChEBI" id="CHEBI:173112"/>
        <dbReference type="EC" id="2.7.7.7"/>
    </reaction>
</comment>
<evidence type="ECO:0000256" key="12">
    <source>
        <dbReference type="ARBA" id="ARBA00023125"/>
    </source>
</evidence>
<feature type="domain" description="5'-3' exonuclease" evidence="18">
    <location>
        <begin position="6"/>
        <end position="267"/>
    </location>
</feature>
<dbReference type="SUPFAM" id="SSF88723">
    <property type="entry name" value="PIN domain-like"/>
    <property type="match status" value="1"/>
</dbReference>
<dbReference type="InterPro" id="IPR018320">
    <property type="entry name" value="DNA_polymerase_1"/>
</dbReference>
<dbReference type="Pfam" id="PF01367">
    <property type="entry name" value="5_3_exonuc"/>
    <property type="match status" value="1"/>
</dbReference>
<dbReference type="SUPFAM" id="SSF53098">
    <property type="entry name" value="Ribonuclease H-like"/>
    <property type="match status" value="1"/>
</dbReference>
<keyword evidence="11 16" id="KW-0239">DNA-directed DNA polymerase</keyword>
<dbReference type="NCBIfam" id="NF004397">
    <property type="entry name" value="PRK05755.1"/>
    <property type="match status" value="1"/>
</dbReference>
<evidence type="ECO:0000256" key="9">
    <source>
        <dbReference type="ARBA" id="ARBA00022801"/>
    </source>
</evidence>
<dbReference type="RefSeq" id="WP_202241763.1">
    <property type="nucleotide sequence ID" value="NZ_JAESIY010000001.1"/>
</dbReference>
<dbReference type="InterPro" id="IPR036397">
    <property type="entry name" value="RNaseH_sf"/>
</dbReference>
<dbReference type="Gene3D" id="1.20.1060.10">
    <property type="entry name" value="Taq DNA Polymerase, Chain T, domain 4"/>
    <property type="match status" value="1"/>
</dbReference>
<evidence type="ECO:0000256" key="1">
    <source>
        <dbReference type="ARBA" id="ARBA00007705"/>
    </source>
</evidence>
<comment type="similarity">
    <text evidence="1 16">Belongs to the DNA polymerase type-A family.</text>
</comment>
<keyword evidence="21" id="KW-1185">Reference proteome</keyword>
<accession>A0A937F1S5</accession>
<dbReference type="FunFam" id="1.20.1060.10:FF:000001">
    <property type="entry name" value="DNA polymerase I"/>
    <property type="match status" value="1"/>
</dbReference>
<dbReference type="InterPro" id="IPR001098">
    <property type="entry name" value="DNA-dir_DNA_pol_A_palm_dom"/>
</dbReference>
<evidence type="ECO:0000256" key="2">
    <source>
        <dbReference type="ARBA" id="ARBA00012417"/>
    </source>
</evidence>
<dbReference type="SMART" id="SM00475">
    <property type="entry name" value="53EXOc"/>
    <property type="match status" value="1"/>
</dbReference>
<keyword evidence="5 16" id="KW-0548">Nucleotidyltransferase</keyword>
<dbReference type="GO" id="GO:0008409">
    <property type="term" value="F:5'-3' exonuclease activity"/>
    <property type="evidence" value="ECO:0007669"/>
    <property type="project" value="UniProtKB-UniRule"/>
</dbReference>
<dbReference type="InterPro" id="IPR029060">
    <property type="entry name" value="PIN-like_dom_sf"/>
</dbReference>
<dbReference type="InterPro" id="IPR036279">
    <property type="entry name" value="5-3_exonuclease_C_sf"/>
</dbReference>
<dbReference type="GO" id="GO:0003677">
    <property type="term" value="F:DNA binding"/>
    <property type="evidence" value="ECO:0007669"/>
    <property type="project" value="UniProtKB-UniRule"/>
</dbReference>
<dbReference type="GO" id="GO:0003887">
    <property type="term" value="F:DNA-directed DNA polymerase activity"/>
    <property type="evidence" value="ECO:0007669"/>
    <property type="project" value="UniProtKB-UniRule"/>
</dbReference>
<evidence type="ECO:0000256" key="7">
    <source>
        <dbReference type="ARBA" id="ARBA00022722"/>
    </source>
</evidence>
<dbReference type="InterPro" id="IPR012337">
    <property type="entry name" value="RNaseH-like_sf"/>
</dbReference>
<dbReference type="SMART" id="SM00482">
    <property type="entry name" value="POLAc"/>
    <property type="match status" value="1"/>
</dbReference>
<evidence type="ECO:0000256" key="5">
    <source>
        <dbReference type="ARBA" id="ARBA00022695"/>
    </source>
</evidence>
<keyword evidence="12 16" id="KW-0238">DNA-binding</keyword>
<feature type="domain" description="3'-5' exonuclease" evidence="17">
    <location>
        <begin position="340"/>
        <end position="521"/>
    </location>
</feature>
<dbReference type="SUPFAM" id="SSF47807">
    <property type="entry name" value="5' to 3' exonuclease, C-terminal subdomain"/>
    <property type="match status" value="1"/>
</dbReference>
<dbReference type="PROSITE" id="PS00447">
    <property type="entry name" value="DNA_POLYMERASE_A"/>
    <property type="match status" value="1"/>
</dbReference>
<dbReference type="GO" id="GO:0006261">
    <property type="term" value="P:DNA-templated DNA replication"/>
    <property type="evidence" value="ECO:0007669"/>
    <property type="project" value="UniProtKB-UniRule"/>
</dbReference>
<dbReference type="Pfam" id="PF01612">
    <property type="entry name" value="DNA_pol_A_exo1"/>
    <property type="match status" value="1"/>
</dbReference>
<gene>
    <name evidence="16 20" type="primary">polA</name>
    <name evidence="20" type="ORF">JL102_01095</name>
</gene>
<dbReference type="InterPro" id="IPR043502">
    <property type="entry name" value="DNA/RNA_pol_sf"/>
</dbReference>
<proteinExistence type="inferred from homology"/>
<dbReference type="EMBL" id="JAESIY010000001">
    <property type="protein sequence ID" value="MBL3654707.1"/>
    <property type="molecule type" value="Genomic_DNA"/>
</dbReference>
<dbReference type="Gene3D" id="1.10.150.20">
    <property type="entry name" value="5' to 3' exonuclease, C-terminal subdomain"/>
    <property type="match status" value="2"/>
</dbReference>
<keyword evidence="10 16" id="KW-0269">Exonuclease</keyword>
<keyword evidence="9 16" id="KW-0378">Hydrolase</keyword>
<keyword evidence="8 16" id="KW-0227">DNA damage</keyword>
<keyword evidence="7" id="KW-0540">Nuclease</keyword>
<evidence type="ECO:0000256" key="10">
    <source>
        <dbReference type="ARBA" id="ARBA00022839"/>
    </source>
</evidence>
<reference evidence="20" key="1">
    <citation type="submission" date="2021-01" db="EMBL/GenBank/DDBJ databases">
        <title>Fulvivirga kasyanovii gen. nov., sp nov., a novel member of the phylum Bacteroidetes isolated from seawater in a mussel farm.</title>
        <authorList>
            <person name="Zhao L.-H."/>
            <person name="Wang Z.-J."/>
        </authorList>
    </citation>
    <scope>NUCLEOTIDE SEQUENCE</scope>
    <source>
        <strain evidence="20">2943</strain>
    </source>
</reference>
<feature type="domain" description="DNA-directed DNA polymerase family A palm" evidence="19">
    <location>
        <begin position="690"/>
        <end position="897"/>
    </location>
</feature>
<evidence type="ECO:0000259" key="17">
    <source>
        <dbReference type="SMART" id="SM00474"/>
    </source>
</evidence>
<dbReference type="CDD" id="cd08637">
    <property type="entry name" value="DNA_pol_A_pol_I_C"/>
    <property type="match status" value="1"/>
</dbReference>
<evidence type="ECO:0000259" key="18">
    <source>
        <dbReference type="SMART" id="SM00475"/>
    </source>
</evidence>
<evidence type="ECO:0000256" key="4">
    <source>
        <dbReference type="ARBA" id="ARBA00022679"/>
    </source>
</evidence>
<keyword evidence="13 16" id="KW-0234">DNA repair</keyword>
<dbReference type="GO" id="GO:0006302">
    <property type="term" value="P:double-strand break repair"/>
    <property type="evidence" value="ECO:0007669"/>
    <property type="project" value="TreeGrafter"/>
</dbReference>
<evidence type="ECO:0000256" key="6">
    <source>
        <dbReference type="ARBA" id="ARBA00022705"/>
    </source>
</evidence>
<evidence type="ECO:0000256" key="13">
    <source>
        <dbReference type="ARBA" id="ARBA00023204"/>
    </source>
</evidence>
<dbReference type="Pfam" id="PF02739">
    <property type="entry name" value="5_3_exonuc_N"/>
    <property type="match status" value="1"/>
</dbReference>
<evidence type="ECO:0000313" key="21">
    <source>
        <dbReference type="Proteomes" id="UP000659388"/>
    </source>
</evidence>
<dbReference type="PRINTS" id="PR00868">
    <property type="entry name" value="DNAPOLI"/>
</dbReference>
<dbReference type="Pfam" id="PF00476">
    <property type="entry name" value="DNA_pol_A"/>
    <property type="match status" value="1"/>
</dbReference>
<keyword evidence="4 16" id="KW-0808">Transferase</keyword>
<dbReference type="InterPro" id="IPR002562">
    <property type="entry name" value="3'-5'_exonuclease_dom"/>
</dbReference>
<dbReference type="Gene3D" id="3.40.50.1010">
    <property type="entry name" value="5'-nuclease"/>
    <property type="match status" value="1"/>
</dbReference>
<dbReference type="FunFam" id="1.10.150.20:FF:000002">
    <property type="entry name" value="DNA polymerase I"/>
    <property type="match status" value="1"/>
</dbReference>
<dbReference type="InterPro" id="IPR020046">
    <property type="entry name" value="5-3_exonucl_a-hlix_arch_N"/>
</dbReference>
<dbReference type="InterPro" id="IPR020045">
    <property type="entry name" value="DNA_polI_H3TH"/>
</dbReference>
<dbReference type="SUPFAM" id="SSF56672">
    <property type="entry name" value="DNA/RNA polymerases"/>
    <property type="match status" value="1"/>
</dbReference>
<evidence type="ECO:0000256" key="11">
    <source>
        <dbReference type="ARBA" id="ARBA00022932"/>
    </source>
</evidence>
<dbReference type="Proteomes" id="UP000659388">
    <property type="component" value="Unassembled WGS sequence"/>
</dbReference>
<dbReference type="AlphaFoldDB" id="A0A937F1S5"/>
<dbReference type="InterPro" id="IPR002298">
    <property type="entry name" value="DNA_polymerase_A"/>
</dbReference>
<evidence type="ECO:0000259" key="19">
    <source>
        <dbReference type="SMART" id="SM00482"/>
    </source>
</evidence>
<dbReference type="Gene3D" id="3.30.70.370">
    <property type="match status" value="1"/>
</dbReference>
<dbReference type="SMART" id="SM00279">
    <property type="entry name" value="HhH2"/>
    <property type="match status" value="1"/>
</dbReference>
<name>A0A937F1S5_9BACT</name>
<dbReference type="EC" id="2.7.7.7" evidence="2 15"/>
<comment type="function">
    <text evidence="16">In addition to polymerase activity, this DNA polymerase exhibits 3'-5' and 5'-3' exonuclease activity.</text>
</comment>
<evidence type="ECO:0000256" key="8">
    <source>
        <dbReference type="ARBA" id="ARBA00022763"/>
    </source>
</evidence>
<sequence>MSKPEKKLFLLDAYALIYRAHFAFSKSPRISSKGINTGVMFGFTNTLLEVLQKQKPTHIAVAFDTSAPTFRHERYVEYKAHREETPEDIKTGIPIVKDIVRAFNIPVIELDGYEADDIIGTLSKKAAENNFEVFMMTPDKDYGQLVQEHVYLYKPAYMGNAVDILGVEEVCKKWDIESVDQVADMLGLQGDASDNIPGIPGIGPKTAAKLIKTYGSVENLVEHADDLKGKQKENVQNFGAQGILSKELATINTEVPLEFNEEDLLYTGPDKDKLQPIFDELEFRTLLKRVFGQEASSASASSASSSGQLSMFSAESKEAIEVEEEVVTEKSTIKTVAHEYHLITTPEKRKELATYLKKQKEFCFDTETTNIDAVEAEVVGIAFSYVKGEAFYVSVPLDREQAKEVLNDFKEVLEDTDIVKIGQNLKYDILVLKKYDIHVEGDIFDTMLAHYVLEPETKHSMDMIAEQYLNYIPVPISDLLGPKGKKQLNMKDLAPEEVVEYAGEDADITLQLKEVLDKEIKKEEKLAELLDEVEYPLVPVLADMEFEGVRIDKDALVDMSKELQEASLKVQQEIYELAGQEFNIASPKQLGEVLFDKLKLVDKPKKTKSGQYATGEEILSRLASEHEICSKILDFREYQKLKSTYVDALPKLISGDGRVHTDYGQAVAATGRLSSNNPNLQNIPIRTEKGREIRKAFVPRDDNHVLLAADYSQIELRIAASFANDSDMIAAFKEGRDIHATTAAKVFNVPVEEVDSNMRRKAKEVNFGIIYGISAFGLSQNLNIPRSEASEIIQSYFKEFPSIREYMDDCIEKAREKEYVETIRGRRRYLRDINSKNATMRGYAERNAINAPIQGSAADIIKIAMVKIHQWLKDEGLKTKMIMQVHDELVFDVPKDELEVVRTKVIELMTSAVDLEVPMEVEAGVGDNWLKAH</sequence>
<dbReference type="CDD" id="cd09859">
    <property type="entry name" value="PIN_53EXO"/>
    <property type="match status" value="1"/>
</dbReference>
<evidence type="ECO:0000256" key="16">
    <source>
        <dbReference type="RuleBase" id="RU004460"/>
    </source>
</evidence>
<dbReference type="InterPro" id="IPR008918">
    <property type="entry name" value="HhH2"/>
</dbReference>
<evidence type="ECO:0000256" key="15">
    <source>
        <dbReference type="NCBIfam" id="TIGR00593"/>
    </source>
</evidence>
<dbReference type="PANTHER" id="PTHR10133:SF27">
    <property type="entry name" value="DNA POLYMERASE NU"/>
    <property type="match status" value="1"/>
</dbReference>
<evidence type="ECO:0000313" key="20">
    <source>
        <dbReference type="EMBL" id="MBL3654707.1"/>
    </source>
</evidence>
<dbReference type="FunFam" id="1.10.150.20:FF:000003">
    <property type="entry name" value="DNA polymerase I"/>
    <property type="match status" value="1"/>
</dbReference>
<dbReference type="NCBIfam" id="TIGR00593">
    <property type="entry name" value="pola"/>
    <property type="match status" value="1"/>
</dbReference>
<dbReference type="InterPro" id="IPR019760">
    <property type="entry name" value="DNA-dir_DNA_pol_A_CS"/>
</dbReference>
<organism evidence="20 21">
    <name type="scientific">Fulvivirga sediminis</name>
    <dbReference type="NCBI Taxonomy" id="2803949"/>
    <lineage>
        <taxon>Bacteria</taxon>
        <taxon>Pseudomonadati</taxon>
        <taxon>Bacteroidota</taxon>
        <taxon>Cytophagia</taxon>
        <taxon>Cytophagales</taxon>
        <taxon>Fulvivirgaceae</taxon>
        <taxon>Fulvivirga</taxon>
    </lineage>
</organism>